<feature type="binding site" evidence="2">
    <location>
        <begin position="30"/>
        <end position="33"/>
    </location>
    <ligand>
        <name>substrate</name>
    </ligand>
</feature>
<feature type="binding site" evidence="2">
    <location>
        <position position="197"/>
    </location>
    <ligand>
        <name>substrate</name>
    </ligand>
</feature>
<dbReference type="NCBIfam" id="NF011405">
    <property type="entry name" value="PRK14830.1"/>
    <property type="match status" value="1"/>
</dbReference>
<comment type="caution">
    <text evidence="3">The sequence shown here is derived from an EMBL/GenBank/DDBJ whole genome shotgun (WGS) entry which is preliminary data.</text>
</comment>
<comment type="subunit">
    <text evidence="2">Homodimer.</text>
</comment>
<dbReference type="Pfam" id="PF01255">
    <property type="entry name" value="Prenyltransf"/>
    <property type="match status" value="1"/>
</dbReference>
<dbReference type="PANTHER" id="PTHR10291">
    <property type="entry name" value="DEHYDRODOLICHYL DIPHOSPHATE SYNTHASE FAMILY MEMBER"/>
    <property type="match status" value="1"/>
</dbReference>
<feature type="active site" description="Proton acceptor" evidence="2">
    <location>
        <position position="77"/>
    </location>
</feature>
<dbReference type="CDD" id="cd00475">
    <property type="entry name" value="Cis_IPPS"/>
    <property type="match status" value="1"/>
</dbReference>
<evidence type="ECO:0000313" key="4">
    <source>
        <dbReference type="Proteomes" id="UP000624419"/>
    </source>
</evidence>
<feature type="binding site" evidence="2">
    <location>
        <begin position="74"/>
        <end position="76"/>
    </location>
    <ligand>
        <name>substrate</name>
    </ligand>
</feature>
<dbReference type="NCBIfam" id="TIGR00055">
    <property type="entry name" value="uppS"/>
    <property type="match status" value="1"/>
</dbReference>
<gene>
    <name evidence="2 3" type="primary">uppS</name>
    <name evidence="3" type="ORF">HHX48_06590</name>
</gene>
<keyword evidence="2" id="KW-0460">Magnesium</keyword>
<dbReference type="InterPro" id="IPR018520">
    <property type="entry name" value="UPP_synth-like_CS"/>
</dbReference>
<keyword evidence="2" id="KW-0573">Peptidoglycan synthesis</keyword>
<feature type="binding site" evidence="2">
    <location>
        <position position="216"/>
    </location>
    <ligand>
        <name>Mg(2+)</name>
        <dbReference type="ChEBI" id="CHEBI:18420"/>
    </ligand>
</feature>
<keyword evidence="2" id="KW-0961">Cell wall biogenesis/degradation</keyword>
<dbReference type="EC" id="2.5.1.31" evidence="2"/>
<organism evidence="3 4">
    <name type="scientific">Salinimonas profundi</name>
    <dbReference type="NCBI Taxonomy" id="2729140"/>
    <lineage>
        <taxon>Bacteria</taxon>
        <taxon>Pseudomonadati</taxon>
        <taxon>Pseudomonadota</taxon>
        <taxon>Gammaproteobacteria</taxon>
        <taxon>Alteromonadales</taxon>
        <taxon>Alteromonadaceae</taxon>
        <taxon>Alteromonas/Salinimonas group</taxon>
        <taxon>Salinimonas</taxon>
    </lineage>
</organism>
<feature type="binding site" evidence="2">
    <location>
        <position position="42"/>
    </location>
    <ligand>
        <name>substrate</name>
    </ligand>
</feature>
<accession>A0ABR8LGL1</accession>
<dbReference type="EMBL" id="JABBXD010000002">
    <property type="protein sequence ID" value="MBD3585393.1"/>
    <property type="molecule type" value="Genomic_DNA"/>
</dbReference>
<feature type="binding site" evidence="2">
    <location>
        <position position="34"/>
    </location>
    <ligand>
        <name>substrate</name>
    </ligand>
</feature>
<feature type="binding site" evidence="2">
    <location>
        <position position="46"/>
    </location>
    <ligand>
        <name>substrate</name>
    </ligand>
</feature>
<keyword evidence="2" id="KW-0133">Cell shape</keyword>
<comment type="catalytic activity">
    <reaction evidence="2">
        <text>8 isopentenyl diphosphate + (2E,6E)-farnesyl diphosphate = di-trans,octa-cis-undecaprenyl diphosphate + 8 diphosphate</text>
        <dbReference type="Rhea" id="RHEA:27551"/>
        <dbReference type="ChEBI" id="CHEBI:33019"/>
        <dbReference type="ChEBI" id="CHEBI:58405"/>
        <dbReference type="ChEBI" id="CHEBI:128769"/>
        <dbReference type="ChEBI" id="CHEBI:175763"/>
        <dbReference type="EC" id="2.5.1.31"/>
    </reaction>
</comment>
<comment type="function">
    <text evidence="2">Catalyzes the sequential condensation of isopentenyl diphosphate (IPP) with (2E,6E)-farnesyl diphosphate (E,E-FPP) to yield (2Z,6Z,10Z,14Z,18Z,22Z,26Z,30Z,34E,38E)-undecaprenyl diphosphate (di-trans,octa-cis-UPP). UPP is the precursor of glycosyl carrier lipid in the biosynthesis of bacterial cell wall polysaccharide components such as peptidoglycan and lipopolysaccharide.</text>
</comment>
<comment type="similarity">
    <text evidence="2">Belongs to the UPP synthase family.</text>
</comment>
<dbReference type="RefSeq" id="WP_191023394.1">
    <property type="nucleotide sequence ID" value="NZ_JABBXD010000002.1"/>
</dbReference>
<proteinExistence type="inferred from homology"/>
<feature type="binding site" evidence="2">
    <location>
        <position position="80"/>
    </location>
    <ligand>
        <name>substrate</name>
    </ligand>
</feature>
<dbReference type="InterPro" id="IPR036424">
    <property type="entry name" value="UPP_synth-like_sf"/>
</dbReference>
<name>A0ABR8LGL1_9ALTE</name>
<dbReference type="PANTHER" id="PTHR10291:SF0">
    <property type="entry name" value="DEHYDRODOLICHYL DIPHOSPHATE SYNTHASE 2"/>
    <property type="match status" value="1"/>
</dbReference>
<evidence type="ECO:0000313" key="3">
    <source>
        <dbReference type="EMBL" id="MBD3585393.1"/>
    </source>
</evidence>
<evidence type="ECO:0000256" key="2">
    <source>
        <dbReference type="HAMAP-Rule" id="MF_01139"/>
    </source>
</evidence>
<comment type="cofactor">
    <cofactor evidence="2">
        <name>Mg(2+)</name>
        <dbReference type="ChEBI" id="CHEBI:18420"/>
    </cofactor>
    <text evidence="2">Binds 2 magnesium ions per subunit.</text>
</comment>
<dbReference type="InterPro" id="IPR001441">
    <property type="entry name" value="UPP_synth-like"/>
</dbReference>
<protein>
    <recommendedName>
        <fullName evidence="2">Ditrans,polycis-undecaprenyl-diphosphate synthase ((2E,6E)-farnesyl-diphosphate specific)</fullName>
        <ecNumber evidence="2">2.5.1.31</ecNumber>
    </recommendedName>
    <alternativeName>
        <fullName evidence="2">Ditrans,polycis-undecaprenylcistransferase</fullName>
    </alternativeName>
    <alternativeName>
        <fullName evidence="2">Undecaprenyl diphosphate synthase</fullName>
        <shortName evidence="2">UDS</shortName>
    </alternativeName>
    <alternativeName>
        <fullName evidence="2">Undecaprenyl pyrophosphate synthase</fullName>
        <shortName evidence="2">UPP synthase</shortName>
    </alternativeName>
</protein>
<dbReference type="Gene3D" id="3.40.1180.10">
    <property type="entry name" value="Decaprenyl diphosphate synthase-like"/>
    <property type="match status" value="1"/>
</dbReference>
<dbReference type="PROSITE" id="PS01066">
    <property type="entry name" value="UPP_SYNTHASE"/>
    <property type="match status" value="1"/>
</dbReference>
<feature type="binding site" evidence="2">
    <location>
        <position position="78"/>
    </location>
    <ligand>
        <name>substrate</name>
    </ligand>
</feature>
<dbReference type="SUPFAM" id="SSF64005">
    <property type="entry name" value="Undecaprenyl diphosphate synthase"/>
    <property type="match status" value="1"/>
</dbReference>
<evidence type="ECO:0000256" key="1">
    <source>
        <dbReference type="ARBA" id="ARBA00022679"/>
    </source>
</evidence>
<keyword evidence="4" id="KW-1185">Reference proteome</keyword>
<dbReference type="HAMAP" id="MF_01139">
    <property type="entry name" value="ISPT"/>
    <property type="match status" value="1"/>
</dbReference>
<dbReference type="Proteomes" id="UP000624419">
    <property type="component" value="Unassembled WGS sequence"/>
</dbReference>
<feature type="active site" evidence="2">
    <location>
        <position position="29"/>
    </location>
</feature>
<sequence length="256" mass="28850">MLSKRSKTAQTAAAQPDVAGPRHVAIIMDGNGRWAQKKGKIRTFGHKAGVESVRSVVRFARESGVESLTLFAFSSENWKRPEEEVSVLMELFNFVLNNEVKRLHKNDVRLKVIGDTSAFDEKLRTKIQKAEALTEQNSALVLNIAANYGGRWDITHAAKLMAQDVLDGKQQLDAIDESHFGQYICTAGLPELDLLIRTGGERRISNFLLWQCAYAELYFTDTLWPDFDEKVFQTAVDDFKARQRRFGLTGEQVSVP</sequence>
<feature type="binding site" evidence="2">
    <location>
        <begin position="203"/>
        <end position="205"/>
    </location>
    <ligand>
        <name>substrate</name>
    </ligand>
</feature>
<keyword evidence="2" id="KW-0479">Metal-binding</keyword>
<dbReference type="GO" id="GO:0008834">
    <property type="term" value="F:ditrans,polycis-undecaprenyl-diphosphate synthase [(2E,6E)-farnesyl-diphosphate specific] activity"/>
    <property type="evidence" value="ECO:0007669"/>
    <property type="project" value="UniProtKB-EC"/>
</dbReference>
<keyword evidence="1 2" id="KW-0808">Transferase</keyword>
<feature type="binding site" evidence="2">
    <location>
        <position position="29"/>
    </location>
    <ligand>
        <name>Mg(2+)</name>
        <dbReference type="ChEBI" id="CHEBI:18420"/>
    </ligand>
</feature>
<reference evidence="3 4" key="1">
    <citation type="submission" date="2020-04" db="EMBL/GenBank/DDBJ databases">
        <title>Salinimonas sp. HHU 13199.</title>
        <authorList>
            <person name="Cui X."/>
            <person name="Zhang D."/>
        </authorList>
    </citation>
    <scope>NUCLEOTIDE SEQUENCE [LARGE SCALE GENOMIC DNA]</scope>
    <source>
        <strain evidence="3 4">HHU 13199</strain>
    </source>
</reference>